<reference evidence="2" key="1">
    <citation type="submission" date="2021-04" db="EMBL/GenBank/DDBJ databases">
        <title>Genome based classification of Actinospica acidithermotolerans sp. nov., an actinobacterium isolated from an Indonesian hot spring.</title>
        <authorList>
            <person name="Kusuma A.B."/>
            <person name="Putra K.E."/>
            <person name="Nafisah S."/>
            <person name="Loh J."/>
            <person name="Nouioui I."/>
            <person name="Goodfellow M."/>
        </authorList>
    </citation>
    <scope>NUCLEOTIDE SEQUENCE</scope>
    <source>
        <strain evidence="2">CSCA 57</strain>
    </source>
</reference>
<evidence type="ECO:0000313" key="2">
    <source>
        <dbReference type="EMBL" id="MBR7832450.1"/>
    </source>
</evidence>
<gene>
    <name evidence="2" type="ORF">KDL01_04230</name>
</gene>
<sequence length="67" mass="7021">MAATTTAVPAPSGAGSAPAGLTPAQTRAWERLQAARAAMAQVPPLDPEFLAAERSYERLRRLNGDES</sequence>
<dbReference type="Proteomes" id="UP000675781">
    <property type="component" value="Unassembled WGS sequence"/>
</dbReference>
<name>A0A941EKD8_9ACTN</name>
<dbReference type="EMBL" id="JAGSOG010000011">
    <property type="protein sequence ID" value="MBR7832450.1"/>
    <property type="molecule type" value="Genomic_DNA"/>
</dbReference>
<proteinExistence type="predicted"/>
<dbReference type="AlphaFoldDB" id="A0A941EKD8"/>
<feature type="region of interest" description="Disordered" evidence="1">
    <location>
        <begin position="1"/>
        <end position="25"/>
    </location>
</feature>
<comment type="caution">
    <text evidence="2">The sequence shown here is derived from an EMBL/GenBank/DDBJ whole genome shotgun (WGS) entry which is preliminary data.</text>
</comment>
<evidence type="ECO:0000256" key="1">
    <source>
        <dbReference type="SAM" id="MobiDB-lite"/>
    </source>
</evidence>
<organism evidence="2 3">
    <name type="scientific">Actinospica durhamensis</name>
    <dbReference type="NCBI Taxonomy" id="1508375"/>
    <lineage>
        <taxon>Bacteria</taxon>
        <taxon>Bacillati</taxon>
        <taxon>Actinomycetota</taxon>
        <taxon>Actinomycetes</taxon>
        <taxon>Catenulisporales</taxon>
        <taxon>Actinospicaceae</taxon>
        <taxon>Actinospica</taxon>
    </lineage>
</organism>
<protein>
    <submittedName>
        <fullName evidence="2">Uncharacterized protein</fullName>
    </submittedName>
</protein>
<feature type="compositionally biased region" description="Low complexity" evidence="1">
    <location>
        <begin position="9"/>
        <end position="20"/>
    </location>
</feature>
<accession>A0A941EKD8</accession>
<evidence type="ECO:0000313" key="3">
    <source>
        <dbReference type="Proteomes" id="UP000675781"/>
    </source>
</evidence>
<dbReference type="RefSeq" id="WP_212526975.1">
    <property type="nucleotide sequence ID" value="NZ_JAGSOG010000011.1"/>
</dbReference>
<keyword evidence="3" id="KW-1185">Reference proteome</keyword>